<evidence type="ECO:0000256" key="3">
    <source>
        <dbReference type="ARBA" id="ARBA00023125"/>
    </source>
</evidence>
<proteinExistence type="inferred from homology"/>
<dbReference type="InterPro" id="IPR052021">
    <property type="entry name" value="Type-I_RS_S_subunit"/>
</dbReference>
<dbReference type="GO" id="GO:0009307">
    <property type="term" value="P:DNA restriction-modification system"/>
    <property type="evidence" value="ECO:0007669"/>
    <property type="project" value="UniProtKB-KW"/>
</dbReference>
<keyword evidence="2" id="KW-0680">Restriction system</keyword>
<dbReference type="GO" id="GO:0003677">
    <property type="term" value="F:DNA binding"/>
    <property type="evidence" value="ECO:0007669"/>
    <property type="project" value="UniProtKB-KW"/>
</dbReference>
<evidence type="ECO:0000259" key="4">
    <source>
        <dbReference type="Pfam" id="PF01420"/>
    </source>
</evidence>
<feature type="domain" description="Type I restriction modification DNA specificity" evidence="4">
    <location>
        <begin position="87"/>
        <end position="201"/>
    </location>
</feature>
<name>A0A917Y488_9BACI</name>
<organism evidence="5 6">
    <name type="scientific">Oceanobacillus indicireducens</name>
    <dbReference type="NCBI Taxonomy" id="1004261"/>
    <lineage>
        <taxon>Bacteria</taxon>
        <taxon>Bacillati</taxon>
        <taxon>Bacillota</taxon>
        <taxon>Bacilli</taxon>
        <taxon>Bacillales</taxon>
        <taxon>Bacillaceae</taxon>
        <taxon>Oceanobacillus</taxon>
    </lineage>
</organism>
<reference evidence="5" key="2">
    <citation type="submission" date="2020-09" db="EMBL/GenBank/DDBJ databases">
        <authorList>
            <person name="Sun Q."/>
            <person name="Ohkuma M."/>
        </authorList>
    </citation>
    <scope>NUCLEOTIDE SEQUENCE</scope>
    <source>
        <strain evidence="5">JCM 17251</strain>
    </source>
</reference>
<accession>A0A917Y488</accession>
<comment type="caution">
    <text evidence="5">The sequence shown here is derived from an EMBL/GenBank/DDBJ whole genome shotgun (WGS) entry which is preliminary data.</text>
</comment>
<dbReference type="InterPro" id="IPR000055">
    <property type="entry name" value="Restrct_endonuc_typeI_TRD"/>
</dbReference>
<evidence type="ECO:0000313" key="6">
    <source>
        <dbReference type="Proteomes" id="UP000624041"/>
    </source>
</evidence>
<reference evidence="5" key="1">
    <citation type="journal article" date="2014" name="Int. J. Syst. Evol. Microbiol.">
        <title>Complete genome sequence of Corynebacterium casei LMG S-19264T (=DSM 44701T), isolated from a smear-ripened cheese.</title>
        <authorList>
            <consortium name="US DOE Joint Genome Institute (JGI-PGF)"/>
            <person name="Walter F."/>
            <person name="Albersmeier A."/>
            <person name="Kalinowski J."/>
            <person name="Ruckert C."/>
        </authorList>
    </citation>
    <scope>NUCLEOTIDE SEQUENCE</scope>
    <source>
        <strain evidence="5">JCM 17251</strain>
    </source>
</reference>
<evidence type="ECO:0000256" key="2">
    <source>
        <dbReference type="ARBA" id="ARBA00022747"/>
    </source>
</evidence>
<keyword evidence="6" id="KW-1185">Reference proteome</keyword>
<dbReference type="EMBL" id="BMOS01000056">
    <property type="protein sequence ID" value="GGN67254.1"/>
    <property type="molecule type" value="Genomic_DNA"/>
</dbReference>
<keyword evidence="3" id="KW-0238">DNA-binding</keyword>
<comment type="similarity">
    <text evidence="1">Belongs to the type-I restriction system S methylase family.</text>
</comment>
<dbReference type="PANTHER" id="PTHR30408:SF12">
    <property type="entry name" value="TYPE I RESTRICTION ENZYME MJAVIII SPECIFICITY SUBUNIT"/>
    <property type="match status" value="1"/>
</dbReference>
<feature type="domain" description="Type I restriction modification DNA specificity" evidence="4">
    <location>
        <begin position="288"/>
        <end position="434"/>
    </location>
</feature>
<dbReference type="PANTHER" id="PTHR30408">
    <property type="entry name" value="TYPE-1 RESTRICTION ENZYME ECOKI SPECIFICITY PROTEIN"/>
    <property type="match status" value="1"/>
</dbReference>
<dbReference type="SUPFAM" id="SSF116734">
    <property type="entry name" value="DNA methylase specificity domain"/>
    <property type="match status" value="2"/>
</dbReference>
<evidence type="ECO:0000256" key="1">
    <source>
        <dbReference type="ARBA" id="ARBA00010923"/>
    </source>
</evidence>
<sequence>MLKGLEACELNRSELENQFTIGSEYYKQEFVRIVDILNKSTYPIKELKDCTYLITDGDHGATQYKDSGVLYLLSESVKEGYIDLNGGGIRYISNELHNSLKRSVLRTGNVVVTKTGAYYGKSAVIPKNIIEANTSAHVAKIVVKDDVLNPYFLSTFLNSKYGYSQLRRRGIKVSRPEIKLIEFQDIKIPIPSMDFQEKIEQITLECQILLNKLSDEYEKAESDLLKEISFKDYELSNRNINVKNFKKSFFGSGRLDAEYYQPKYEGIEEIIKSYKNGFTYIGKEFEQVKNTSKKTEGYYNYIEIGDINIGNGFATYNRIATEKLPANAKIEAKKGDILISKVRPNRGAVTIIDFDVENLIVSSAFRVLRKKEEGNFTNKTLKVLLRSKVYKEWLLKFNVGTQYPVIRDEDILNLPIPKITQIKQQEIANNIEQSQKVKEKTELLLDVAKQAVEIAIEQDEPTAINFINSKIN</sequence>
<dbReference type="Pfam" id="PF01420">
    <property type="entry name" value="Methylase_S"/>
    <property type="match status" value="2"/>
</dbReference>
<evidence type="ECO:0000313" key="5">
    <source>
        <dbReference type="EMBL" id="GGN67254.1"/>
    </source>
</evidence>
<dbReference type="InterPro" id="IPR044946">
    <property type="entry name" value="Restrct_endonuc_typeI_TRD_sf"/>
</dbReference>
<dbReference type="AlphaFoldDB" id="A0A917Y488"/>
<dbReference type="Gene3D" id="3.90.220.20">
    <property type="entry name" value="DNA methylase specificity domains"/>
    <property type="match status" value="2"/>
</dbReference>
<dbReference type="Proteomes" id="UP000624041">
    <property type="component" value="Unassembled WGS sequence"/>
</dbReference>
<protein>
    <recommendedName>
        <fullName evidence="4">Type I restriction modification DNA specificity domain-containing protein</fullName>
    </recommendedName>
</protein>
<gene>
    <name evidence="5" type="ORF">GCM10007971_37930</name>
</gene>